<sequence length="160" mass="17994">MEHKMGGSSTQPGHSTVEKRIKQYLALFDSLLSDLKSGSDLLRDPRRWAEGRVGELEGMVERCARGREGLGIKEDHGGLDGRGTELWNMTTKLLRGEEVEGEVRKVHLRREFLAFDESSELCVRIVDFANKLTPVIVRHLAYLTLDCAQRTCGRTVQGLL</sequence>
<organism evidence="1 2">
    <name type="scientific">Orbilia ellipsospora</name>
    <dbReference type="NCBI Taxonomy" id="2528407"/>
    <lineage>
        <taxon>Eukaryota</taxon>
        <taxon>Fungi</taxon>
        <taxon>Dikarya</taxon>
        <taxon>Ascomycota</taxon>
        <taxon>Pezizomycotina</taxon>
        <taxon>Orbiliomycetes</taxon>
        <taxon>Orbiliales</taxon>
        <taxon>Orbiliaceae</taxon>
        <taxon>Orbilia</taxon>
    </lineage>
</organism>
<proteinExistence type="predicted"/>
<gene>
    <name evidence="1" type="ORF">TWF694_001908</name>
</gene>
<evidence type="ECO:0000313" key="2">
    <source>
        <dbReference type="Proteomes" id="UP001365542"/>
    </source>
</evidence>
<dbReference type="AlphaFoldDB" id="A0AAV9XA45"/>
<name>A0AAV9XA45_9PEZI</name>
<comment type="caution">
    <text evidence="1">The sequence shown here is derived from an EMBL/GenBank/DDBJ whole genome shotgun (WGS) entry which is preliminary data.</text>
</comment>
<dbReference type="EMBL" id="JAVHJO010000010">
    <property type="protein sequence ID" value="KAK6535450.1"/>
    <property type="molecule type" value="Genomic_DNA"/>
</dbReference>
<accession>A0AAV9XA45</accession>
<dbReference type="Proteomes" id="UP001365542">
    <property type="component" value="Unassembled WGS sequence"/>
</dbReference>
<evidence type="ECO:0000313" key="1">
    <source>
        <dbReference type="EMBL" id="KAK6535450.1"/>
    </source>
</evidence>
<protein>
    <submittedName>
        <fullName evidence="1">Uncharacterized protein</fullName>
    </submittedName>
</protein>
<keyword evidence="2" id="KW-1185">Reference proteome</keyword>
<reference evidence="1 2" key="1">
    <citation type="submission" date="2019-10" db="EMBL/GenBank/DDBJ databases">
        <authorList>
            <person name="Palmer J.M."/>
        </authorList>
    </citation>
    <scope>NUCLEOTIDE SEQUENCE [LARGE SCALE GENOMIC DNA]</scope>
    <source>
        <strain evidence="1 2">TWF694</strain>
    </source>
</reference>